<dbReference type="InterPro" id="IPR011527">
    <property type="entry name" value="ABC1_TM_dom"/>
</dbReference>
<evidence type="ECO:0000256" key="7">
    <source>
        <dbReference type="SAM" id="MobiDB-lite"/>
    </source>
</evidence>
<dbReference type="SUPFAM" id="SSF52540">
    <property type="entry name" value="P-loop containing nucleoside triphosphate hydrolases"/>
    <property type="match status" value="1"/>
</dbReference>
<dbReference type="InterPro" id="IPR003439">
    <property type="entry name" value="ABC_transporter-like_ATP-bd"/>
</dbReference>
<dbReference type="PROSITE" id="PS00211">
    <property type="entry name" value="ABC_TRANSPORTER_1"/>
    <property type="match status" value="1"/>
</dbReference>
<evidence type="ECO:0000259" key="9">
    <source>
        <dbReference type="PROSITE" id="PS50893"/>
    </source>
</evidence>
<dbReference type="PROSITE" id="PS50893">
    <property type="entry name" value="ABC_TRANSPORTER_2"/>
    <property type="match status" value="1"/>
</dbReference>
<keyword evidence="5 8" id="KW-1133">Transmembrane helix</keyword>
<evidence type="ECO:0000313" key="11">
    <source>
        <dbReference type="EMBL" id="MFD2840272.1"/>
    </source>
</evidence>
<dbReference type="InterPro" id="IPR003593">
    <property type="entry name" value="AAA+_ATPase"/>
</dbReference>
<evidence type="ECO:0000256" key="5">
    <source>
        <dbReference type="ARBA" id="ARBA00022989"/>
    </source>
</evidence>
<dbReference type="Pfam" id="PF00664">
    <property type="entry name" value="ABC_membrane"/>
    <property type="match status" value="1"/>
</dbReference>
<dbReference type="Gene3D" id="3.40.50.300">
    <property type="entry name" value="P-loop containing nucleotide triphosphate hydrolases"/>
    <property type="match status" value="1"/>
</dbReference>
<feature type="region of interest" description="Disordered" evidence="7">
    <location>
        <begin position="1"/>
        <end position="44"/>
    </location>
</feature>
<evidence type="ECO:0000256" key="3">
    <source>
        <dbReference type="ARBA" id="ARBA00022741"/>
    </source>
</evidence>
<dbReference type="GO" id="GO:0005524">
    <property type="term" value="F:ATP binding"/>
    <property type="evidence" value="ECO:0007669"/>
    <property type="project" value="UniProtKB-KW"/>
</dbReference>
<dbReference type="SUPFAM" id="SSF90123">
    <property type="entry name" value="ABC transporter transmembrane region"/>
    <property type="match status" value="1"/>
</dbReference>
<evidence type="ECO:0000256" key="1">
    <source>
        <dbReference type="ARBA" id="ARBA00004651"/>
    </source>
</evidence>
<dbReference type="SMART" id="SM00382">
    <property type="entry name" value="AAA"/>
    <property type="match status" value="1"/>
</dbReference>
<feature type="domain" description="ABC transporter" evidence="9">
    <location>
        <begin position="381"/>
        <end position="607"/>
    </location>
</feature>
<dbReference type="Pfam" id="PF00005">
    <property type="entry name" value="ABC_tran"/>
    <property type="match status" value="1"/>
</dbReference>
<evidence type="ECO:0000313" key="12">
    <source>
        <dbReference type="Proteomes" id="UP001597391"/>
    </source>
</evidence>
<dbReference type="PROSITE" id="PS50929">
    <property type="entry name" value="ABC_TM1F"/>
    <property type="match status" value="1"/>
</dbReference>
<keyword evidence="2 8" id="KW-0812">Transmembrane</keyword>
<evidence type="ECO:0000256" key="6">
    <source>
        <dbReference type="ARBA" id="ARBA00023136"/>
    </source>
</evidence>
<proteinExistence type="predicted"/>
<sequence length="607" mass="63656">MSSATADQPAKPRNPGASRRPDARATAGHGPSGRGPGSRPKPPKINLFSEQAGKTVRLSIALSVLTSAATAFTFVFLGNTFQALVYSEPYGGNLVATLVFAVLAAGLSAYVIGMTGTAAVREEGQVRRRIIDHVFALGPVDRTHERSGALASQATDGVERLSLFKLTFLGPMIASAISPVVVLLIVGLTIDWFAAAMLLLAVPAIPLLVGGFQRAFRKVSGNSREARQRLAAEYLDAIQGLTTLGLLNASQRTQDRLAESGERNRRSIMRLLASNQLVILVVDGVFSLFMIAMVAWLAMSRLDAGAITLGQAVALLLVSLVLLEPLGKVGEFFYIGMGGLAAQRGIRGFLSQPVRVRAGRSALPSVDSSIADDPAASQPIVEFRGAHFAYGELEVLKGVSFAVHPGEHVAIVGQSGAGKSTIASLVQRNIPIGDGELFLAGADANTLATDSARSLSATVGQTTFLFTGTLRENLQIAKPDASDEELWQALDTANLTQEISAMPQGLDTVVGERGYSLSGGQAQRLAIARALLKDAPLLILDEPTSQVDLEGEAAILAAIDNAVAGRTVLTIAHRPSTLRSVDRILTLADGNLTELGAGSTSNDGEES</sequence>
<keyword evidence="12" id="KW-1185">Reference proteome</keyword>
<dbReference type="Gene3D" id="1.20.1560.10">
    <property type="entry name" value="ABC transporter type 1, transmembrane domain"/>
    <property type="match status" value="1"/>
</dbReference>
<dbReference type="EMBL" id="JBHUOP010000002">
    <property type="protein sequence ID" value="MFD2840272.1"/>
    <property type="molecule type" value="Genomic_DNA"/>
</dbReference>
<reference evidence="12" key="1">
    <citation type="journal article" date="2019" name="Int. J. Syst. Evol. Microbiol.">
        <title>The Global Catalogue of Microorganisms (GCM) 10K type strain sequencing project: providing services to taxonomists for standard genome sequencing and annotation.</title>
        <authorList>
            <consortium name="The Broad Institute Genomics Platform"/>
            <consortium name="The Broad Institute Genome Sequencing Center for Infectious Disease"/>
            <person name="Wu L."/>
            <person name="Ma J."/>
        </authorList>
    </citation>
    <scope>NUCLEOTIDE SEQUENCE [LARGE SCALE GENOMIC DNA]</scope>
    <source>
        <strain evidence="12">KCTC 33576</strain>
    </source>
</reference>
<comment type="subcellular location">
    <subcellularLocation>
        <location evidence="1">Cell membrane</location>
        <topology evidence="1">Multi-pass membrane protein</topology>
    </subcellularLocation>
</comment>
<dbReference type="PANTHER" id="PTHR24221">
    <property type="entry name" value="ATP-BINDING CASSETTE SUB-FAMILY B"/>
    <property type="match status" value="1"/>
</dbReference>
<dbReference type="Proteomes" id="UP001597391">
    <property type="component" value="Unassembled WGS sequence"/>
</dbReference>
<feature type="transmembrane region" description="Helical" evidence="8">
    <location>
        <begin position="192"/>
        <end position="212"/>
    </location>
</feature>
<evidence type="ECO:0000256" key="2">
    <source>
        <dbReference type="ARBA" id="ARBA00022692"/>
    </source>
</evidence>
<feature type="transmembrane region" description="Helical" evidence="8">
    <location>
        <begin position="277"/>
        <end position="298"/>
    </location>
</feature>
<comment type="caution">
    <text evidence="11">The sequence shown here is derived from an EMBL/GenBank/DDBJ whole genome shotgun (WGS) entry which is preliminary data.</text>
</comment>
<keyword evidence="3" id="KW-0547">Nucleotide-binding</keyword>
<evidence type="ECO:0000256" key="4">
    <source>
        <dbReference type="ARBA" id="ARBA00022840"/>
    </source>
</evidence>
<dbReference type="RefSeq" id="WP_377466065.1">
    <property type="nucleotide sequence ID" value="NZ_JBHUOP010000002.1"/>
</dbReference>
<feature type="transmembrane region" description="Helical" evidence="8">
    <location>
        <begin position="98"/>
        <end position="120"/>
    </location>
</feature>
<dbReference type="InterPro" id="IPR036640">
    <property type="entry name" value="ABC1_TM_sf"/>
</dbReference>
<keyword evidence="6 8" id="KW-0472">Membrane</keyword>
<name>A0ABW5XEJ1_9MICO</name>
<feature type="domain" description="ABC transmembrane type-1" evidence="10">
    <location>
        <begin position="58"/>
        <end position="338"/>
    </location>
</feature>
<dbReference type="PANTHER" id="PTHR24221:SF590">
    <property type="entry name" value="COMPONENT LINKED WITH THE ASSEMBLY OF CYTOCHROME' TRANSPORT TRANSMEMBRANE ATP-BINDING PROTEIN ABC TRANSPORTER CYDD-RELATED"/>
    <property type="match status" value="1"/>
</dbReference>
<feature type="transmembrane region" description="Helical" evidence="8">
    <location>
        <begin position="166"/>
        <end position="186"/>
    </location>
</feature>
<dbReference type="InterPro" id="IPR017871">
    <property type="entry name" value="ABC_transporter-like_CS"/>
</dbReference>
<dbReference type="InterPro" id="IPR027417">
    <property type="entry name" value="P-loop_NTPase"/>
</dbReference>
<accession>A0ABW5XEJ1</accession>
<protein>
    <submittedName>
        <fullName evidence="11">ABC transporter ATP-binding protein/permease</fullName>
    </submittedName>
</protein>
<keyword evidence="4 11" id="KW-0067">ATP-binding</keyword>
<dbReference type="InterPro" id="IPR039421">
    <property type="entry name" value="Type_1_exporter"/>
</dbReference>
<gene>
    <name evidence="11" type="ORF">ACFSYH_06775</name>
</gene>
<organism evidence="11 12">
    <name type="scientific">Populibacterium corticicola</name>
    <dbReference type="NCBI Taxonomy" id="1812826"/>
    <lineage>
        <taxon>Bacteria</taxon>
        <taxon>Bacillati</taxon>
        <taxon>Actinomycetota</taxon>
        <taxon>Actinomycetes</taxon>
        <taxon>Micrococcales</taxon>
        <taxon>Jonesiaceae</taxon>
        <taxon>Populibacterium</taxon>
    </lineage>
</organism>
<feature type="transmembrane region" description="Helical" evidence="8">
    <location>
        <begin position="58"/>
        <end position="78"/>
    </location>
</feature>
<evidence type="ECO:0000259" key="10">
    <source>
        <dbReference type="PROSITE" id="PS50929"/>
    </source>
</evidence>
<evidence type="ECO:0000256" key="8">
    <source>
        <dbReference type="SAM" id="Phobius"/>
    </source>
</evidence>